<dbReference type="GO" id="GO:0003729">
    <property type="term" value="F:mRNA binding"/>
    <property type="evidence" value="ECO:0000318"/>
    <property type="project" value="GO_Central"/>
</dbReference>
<dbReference type="CDD" id="cd00105">
    <property type="entry name" value="KH-I"/>
    <property type="match status" value="1"/>
</dbReference>
<keyword evidence="1" id="KW-0677">Repeat</keyword>
<evidence type="ECO:0000256" key="2">
    <source>
        <dbReference type="PROSITE-ProRule" id="PRU00117"/>
    </source>
</evidence>
<dbReference type="InterPro" id="IPR036612">
    <property type="entry name" value="KH_dom_type_1_sf"/>
</dbReference>
<dbReference type="PROSITE" id="PS50084">
    <property type="entry name" value="KH_TYPE_1"/>
    <property type="match status" value="2"/>
</dbReference>
<dbReference type="GO" id="GO:0005634">
    <property type="term" value="C:nucleus"/>
    <property type="evidence" value="ECO:0000318"/>
    <property type="project" value="GO_Central"/>
</dbReference>
<evidence type="ECO:0000313" key="5">
    <source>
        <dbReference type="Proteomes" id="UP000030748"/>
    </source>
</evidence>
<dbReference type="PANTHER" id="PTHR10288">
    <property type="entry name" value="KH DOMAIN CONTAINING RNA BINDING PROTEIN"/>
    <property type="match status" value="1"/>
</dbReference>
<dbReference type="eggNOG" id="KOG2190">
    <property type="taxonomic scope" value="Eukaryota"/>
</dbReference>
<gene>
    <name evidence="4" type="ORF">MIMGU_mgv1a020001mg</name>
</gene>
<organism evidence="4 5">
    <name type="scientific">Erythranthe guttata</name>
    <name type="common">Yellow monkey flower</name>
    <name type="synonym">Mimulus guttatus</name>
    <dbReference type="NCBI Taxonomy" id="4155"/>
    <lineage>
        <taxon>Eukaryota</taxon>
        <taxon>Viridiplantae</taxon>
        <taxon>Streptophyta</taxon>
        <taxon>Embryophyta</taxon>
        <taxon>Tracheophyta</taxon>
        <taxon>Spermatophyta</taxon>
        <taxon>Magnoliopsida</taxon>
        <taxon>eudicotyledons</taxon>
        <taxon>Gunneridae</taxon>
        <taxon>Pentapetalae</taxon>
        <taxon>asterids</taxon>
        <taxon>lamiids</taxon>
        <taxon>Lamiales</taxon>
        <taxon>Phrymaceae</taxon>
        <taxon>Erythranthe</taxon>
    </lineage>
</organism>
<dbReference type="SMART" id="SM00322">
    <property type="entry name" value="KH"/>
    <property type="match status" value="2"/>
</dbReference>
<dbReference type="EMBL" id="KI630880">
    <property type="protein sequence ID" value="EYU31912.1"/>
    <property type="molecule type" value="Genomic_DNA"/>
</dbReference>
<feature type="domain" description="K Homology" evidence="3">
    <location>
        <begin position="160"/>
        <end position="230"/>
    </location>
</feature>
<dbReference type="Proteomes" id="UP000030748">
    <property type="component" value="Unassembled WGS sequence"/>
</dbReference>
<proteinExistence type="predicted"/>
<accession>A0A022QT45</accession>
<dbReference type="GO" id="GO:0005737">
    <property type="term" value="C:cytoplasm"/>
    <property type="evidence" value="ECO:0000318"/>
    <property type="project" value="GO_Central"/>
</dbReference>
<dbReference type="InterPro" id="IPR004087">
    <property type="entry name" value="KH_dom"/>
</dbReference>
<evidence type="ECO:0000256" key="1">
    <source>
        <dbReference type="ARBA" id="ARBA00022737"/>
    </source>
</evidence>
<dbReference type="SUPFAM" id="SSF54791">
    <property type="entry name" value="Eukaryotic type KH-domain (KH-domain type I)"/>
    <property type="match status" value="2"/>
</dbReference>
<evidence type="ECO:0000313" key="4">
    <source>
        <dbReference type="EMBL" id="EYU31912.1"/>
    </source>
</evidence>
<dbReference type="Pfam" id="PF00013">
    <property type="entry name" value="KH_1"/>
    <property type="match status" value="2"/>
</dbReference>
<name>A0A022QT45_ERYGU</name>
<dbReference type="AlphaFoldDB" id="A0A022QT45"/>
<dbReference type="Gene3D" id="3.30.1370.10">
    <property type="entry name" value="K Homology domain, type 1"/>
    <property type="match status" value="2"/>
</dbReference>
<evidence type="ECO:0000259" key="3">
    <source>
        <dbReference type="SMART" id="SM00322"/>
    </source>
</evidence>
<keyword evidence="2" id="KW-0694">RNA-binding</keyword>
<protein>
    <recommendedName>
        <fullName evidence="3">K Homology domain-containing protein</fullName>
    </recommendedName>
</protein>
<dbReference type="STRING" id="4155.A0A022QT45"/>
<keyword evidence="5" id="KW-1185">Reference proteome</keyword>
<feature type="domain" description="K Homology" evidence="3">
    <location>
        <begin position="51"/>
        <end position="128"/>
    </location>
</feature>
<sequence length="259" mass="27923">RHEERVIIISSKDNENIFSDAENALHQIVSLMLKDDDGNVEVVKVGAEHVPANTVRLLIAGSQAGGLIGPSGQNIVKLRNTSAAAITVLSPNQLPPCASAHESDRVVQISGDIPAVLRAVVEIGCQLRDNPPKQVISVNPTNNTGFHRPPQQQVDPTSADYVTLELMVPENLVGGLIGRFGANISRIRNESGANIKVHGARGEQTQRQIHLSGGAQQVALAKLRVDEYVYAELMRQAGGQLPQTSVQLQQYSTPQPMYI</sequence>
<reference evidence="4 5" key="1">
    <citation type="journal article" date="2013" name="Proc. Natl. Acad. Sci. U.S.A.">
        <title>Fine-scale variation in meiotic recombination in Mimulus inferred from population shotgun sequencing.</title>
        <authorList>
            <person name="Hellsten U."/>
            <person name="Wright K.M."/>
            <person name="Jenkins J."/>
            <person name="Shu S."/>
            <person name="Yuan Y."/>
            <person name="Wessler S.R."/>
            <person name="Schmutz J."/>
            <person name="Willis J.H."/>
            <person name="Rokhsar D.S."/>
        </authorList>
    </citation>
    <scope>NUCLEOTIDE SEQUENCE [LARGE SCALE GENOMIC DNA]</scope>
    <source>
        <strain evidence="5">cv. DUN x IM62</strain>
    </source>
</reference>
<dbReference type="InterPro" id="IPR004088">
    <property type="entry name" value="KH_dom_type_1"/>
</dbReference>
<feature type="non-terminal residue" evidence="4">
    <location>
        <position position="1"/>
    </location>
</feature>